<dbReference type="EMBL" id="LUUG01000060">
    <property type="protein sequence ID" value="OAI06146.1"/>
    <property type="molecule type" value="Genomic_DNA"/>
</dbReference>
<name>A0A177MK22_METMH</name>
<evidence type="ECO:0000256" key="1">
    <source>
        <dbReference type="ARBA" id="ARBA00022729"/>
    </source>
</evidence>
<dbReference type="PROSITE" id="PS00018">
    <property type="entry name" value="EF_HAND_1"/>
    <property type="match status" value="1"/>
</dbReference>
<dbReference type="PANTHER" id="PTHR35038:SF6">
    <property type="entry name" value="SURFACE LOCALIZED DECAHEME CYTOCHROME C LIPOPROTEIN"/>
    <property type="match status" value="1"/>
</dbReference>
<dbReference type="GO" id="GO:0005509">
    <property type="term" value="F:calcium ion binding"/>
    <property type="evidence" value="ECO:0007669"/>
    <property type="project" value="InterPro"/>
</dbReference>
<dbReference type="Pfam" id="PF04862">
    <property type="entry name" value="DUF642"/>
    <property type="match status" value="1"/>
</dbReference>
<dbReference type="InterPro" id="IPR008979">
    <property type="entry name" value="Galactose-bd-like_sf"/>
</dbReference>
<dbReference type="Gene3D" id="4.10.1080.10">
    <property type="entry name" value="TSP type-3 repeat"/>
    <property type="match status" value="1"/>
</dbReference>
<dbReference type="Proteomes" id="UP000078090">
    <property type="component" value="Unassembled WGS sequence"/>
</dbReference>
<dbReference type="InterPro" id="IPR018247">
    <property type="entry name" value="EF_Hand_1_Ca_BS"/>
</dbReference>
<dbReference type="GO" id="GO:0016491">
    <property type="term" value="F:oxidoreductase activity"/>
    <property type="evidence" value="ECO:0007669"/>
    <property type="project" value="TreeGrafter"/>
</dbReference>
<evidence type="ECO:0000256" key="2">
    <source>
        <dbReference type="SAM" id="SignalP"/>
    </source>
</evidence>
<dbReference type="InterPro" id="IPR006946">
    <property type="entry name" value="DGR2-like_dom"/>
</dbReference>
<gene>
    <name evidence="4" type="ORF">A1332_01155</name>
</gene>
<proteinExistence type="predicted"/>
<feature type="chain" id="PRO_5008068115" description="DUF642 domain-containing protein" evidence="2">
    <location>
        <begin position="23"/>
        <end position="820"/>
    </location>
</feature>
<comment type="caution">
    <text evidence="4">The sequence shown here is derived from an EMBL/GenBank/DDBJ whole genome shotgun (WGS) entry which is preliminary data.</text>
</comment>
<accession>A0A177MK22</accession>
<dbReference type="InterPro" id="IPR051829">
    <property type="entry name" value="Multiheme_Cytochr_ET"/>
</dbReference>
<dbReference type="Pfam" id="PF00404">
    <property type="entry name" value="Dockerin_1"/>
    <property type="match status" value="1"/>
</dbReference>
<feature type="signal peptide" evidence="2">
    <location>
        <begin position="1"/>
        <end position="22"/>
    </location>
</feature>
<reference evidence="4 5" key="1">
    <citation type="submission" date="2016-03" db="EMBL/GenBank/DDBJ databases">
        <authorList>
            <person name="Ploux O."/>
        </authorList>
    </citation>
    <scope>NUCLEOTIDE SEQUENCE [LARGE SCALE GENOMIC DNA]</scope>
    <source>
        <strain evidence="4 5">R-45363</strain>
    </source>
</reference>
<dbReference type="AlphaFoldDB" id="A0A177MK22"/>
<dbReference type="InterPro" id="IPR002105">
    <property type="entry name" value="Dockerin_1_rpt"/>
</dbReference>
<organism evidence="4 5">
    <name type="scientific">Methylomonas methanica</name>
    <dbReference type="NCBI Taxonomy" id="421"/>
    <lineage>
        <taxon>Bacteria</taxon>
        <taxon>Pseudomonadati</taxon>
        <taxon>Pseudomonadota</taxon>
        <taxon>Gammaproteobacteria</taxon>
        <taxon>Methylococcales</taxon>
        <taxon>Methylococcaceae</taxon>
        <taxon>Methylomonas</taxon>
    </lineage>
</organism>
<dbReference type="RefSeq" id="WP_064008107.1">
    <property type="nucleotide sequence ID" value="NZ_LUUG01000060.1"/>
</dbReference>
<dbReference type="SUPFAM" id="SSF49785">
    <property type="entry name" value="Galactose-binding domain-like"/>
    <property type="match status" value="1"/>
</dbReference>
<evidence type="ECO:0000313" key="4">
    <source>
        <dbReference type="EMBL" id="OAI06146.1"/>
    </source>
</evidence>
<dbReference type="InterPro" id="IPR028974">
    <property type="entry name" value="TSP_type-3_rpt"/>
</dbReference>
<dbReference type="SUPFAM" id="SSF48695">
    <property type="entry name" value="Multiheme cytochromes"/>
    <property type="match status" value="1"/>
</dbReference>
<keyword evidence="1 2" id="KW-0732">Signal</keyword>
<dbReference type="GO" id="GO:0000272">
    <property type="term" value="P:polysaccharide catabolic process"/>
    <property type="evidence" value="ECO:0007669"/>
    <property type="project" value="InterPro"/>
</dbReference>
<dbReference type="GO" id="GO:0004553">
    <property type="term" value="F:hydrolase activity, hydrolyzing O-glycosyl compounds"/>
    <property type="evidence" value="ECO:0007669"/>
    <property type="project" value="InterPro"/>
</dbReference>
<evidence type="ECO:0000259" key="3">
    <source>
        <dbReference type="Pfam" id="PF04862"/>
    </source>
</evidence>
<dbReference type="OrthoDB" id="9779283at2"/>
<evidence type="ECO:0000313" key="5">
    <source>
        <dbReference type="Proteomes" id="UP000078090"/>
    </source>
</evidence>
<feature type="domain" description="DUF642" evidence="3">
    <location>
        <begin position="24"/>
        <end position="171"/>
    </location>
</feature>
<sequence length="820" mass="87285">MKTIKTIMLLLAAVFPLPSAMAANLLGNGGFESPGTVTTYKFLSNNDTTSVTGWTAIDDAIGERPYLMYKNRAGGNYTNRVFEGLYALAINQGSGIKTTFPVTAGVTYTLSFQARKGTTAGYTPLEVSVAGFNTTFASVSGSFQLLTYTFTASTTNPAAELRFFNSAPTPDYKTYDIDAVVVEEGTGPTTPPNPFVGLPADAGDPAFITSHFSGSQNCAMCHNGIVDNQSKDVSIVTDWSSTMMANSSRDPFWRAKVRSEMSRHPELQTVINDKCSKCHAPMANTQAKKDGSSASQTIFDGGILDVGHAKHDAAMDGVSCTLCHQIPATPALGTLATMSGNYAINDSKTIYGPYGGPGDTALFTMPMIMHTGYTPTYGAQIKESKLCASCHNLKTPYVDQNGTILSTTPESEFPEQTPYMEWEQSSYVGQKSCQGCHMSRTDGVKISTMGMSGLRNNFAIHDLVGANKLMLDILSNNKNQLGVLSNNFAETLSKTDAMLKSAATVTVAEQRSTPNALDFTLQINSTTGHKLPTSYPSRRAVVHVVVTNAQNQIVWESGKVRADGSIVGVDADENGASFEPHYDQISAEDQVQVYEAIMGNDQGEVTYTLLRGKEYLKDNRILPPGFNKASAPADVRVAGSAATDSNFIGGSDQISYQIGGLPVGNYTVKAELVYQTLSHAYAEDLFSDTATPEVVDFKTMFDASSQKSSVIASAEFAGAVTAPPAPDSDGDGVADNLDNCKLVANVNQRNTDGDSFGNICDPDFNQNNVVDPADLSRLKSKLGTVSANEDLNGNGVVDPADLSLLKTYLGKAPGPTGIAP</sequence>
<dbReference type="Gene3D" id="2.60.120.260">
    <property type="entry name" value="Galactose-binding domain-like"/>
    <property type="match status" value="1"/>
</dbReference>
<dbReference type="SUPFAM" id="SSF103647">
    <property type="entry name" value="TSP type-3 repeat"/>
    <property type="match status" value="1"/>
</dbReference>
<dbReference type="Gene3D" id="1.10.1130.10">
    <property type="entry name" value="Flavocytochrome C3, Chain A"/>
    <property type="match status" value="1"/>
</dbReference>
<dbReference type="PANTHER" id="PTHR35038">
    <property type="entry name" value="DISSIMILATORY SULFITE REDUCTASE SIRA"/>
    <property type="match status" value="1"/>
</dbReference>
<dbReference type="InterPro" id="IPR036280">
    <property type="entry name" value="Multihaem_cyt_sf"/>
</dbReference>
<protein>
    <recommendedName>
        <fullName evidence="3">DUF642 domain-containing protein</fullName>
    </recommendedName>
</protein>